<evidence type="ECO:0000256" key="5">
    <source>
        <dbReference type="ARBA" id="ARBA00022989"/>
    </source>
</evidence>
<evidence type="ECO:0000256" key="7">
    <source>
        <dbReference type="RuleBase" id="RU363032"/>
    </source>
</evidence>
<dbReference type="EMBL" id="JAWMAJ010000170">
    <property type="protein sequence ID" value="MDV7221386.1"/>
    <property type="molecule type" value="Genomic_DNA"/>
</dbReference>
<feature type="transmembrane region" description="Helical" evidence="7">
    <location>
        <begin position="264"/>
        <end position="290"/>
    </location>
</feature>
<evidence type="ECO:0000256" key="4">
    <source>
        <dbReference type="ARBA" id="ARBA00022692"/>
    </source>
</evidence>
<proteinExistence type="inferred from homology"/>
<evidence type="ECO:0000313" key="10">
    <source>
        <dbReference type="Proteomes" id="UP001187346"/>
    </source>
</evidence>
<feature type="transmembrane region" description="Helical" evidence="7">
    <location>
        <begin position="104"/>
        <end position="128"/>
    </location>
</feature>
<accession>A0ABU4FL97</accession>
<dbReference type="PROSITE" id="PS50928">
    <property type="entry name" value="ABC_TM1"/>
    <property type="match status" value="1"/>
</dbReference>
<keyword evidence="3" id="KW-1003">Cell membrane</keyword>
<dbReference type="PANTHER" id="PTHR43386:SF1">
    <property type="entry name" value="D,D-DIPEPTIDE TRANSPORT SYSTEM PERMEASE PROTEIN DDPC-RELATED"/>
    <property type="match status" value="1"/>
</dbReference>
<keyword evidence="6 7" id="KW-0472">Membrane</keyword>
<dbReference type="InterPro" id="IPR035906">
    <property type="entry name" value="MetI-like_sf"/>
</dbReference>
<dbReference type="CDD" id="cd06261">
    <property type="entry name" value="TM_PBP2"/>
    <property type="match status" value="1"/>
</dbReference>
<dbReference type="PANTHER" id="PTHR43386">
    <property type="entry name" value="OLIGOPEPTIDE TRANSPORT SYSTEM PERMEASE PROTEIN APPC"/>
    <property type="match status" value="1"/>
</dbReference>
<comment type="similarity">
    <text evidence="7">Belongs to the binding-protein-dependent transport system permease family.</text>
</comment>
<organism evidence="9 10">
    <name type="scientific">Streptomyces prunicolor</name>
    <dbReference type="NCBI Taxonomy" id="67348"/>
    <lineage>
        <taxon>Bacteria</taxon>
        <taxon>Bacillati</taxon>
        <taxon>Actinomycetota</taxon>
        <taxon>Actinomycetes</taxon>
        <taxon>Kitasatosporales</taxon>
        <taxon>Streptomycetaceae</taxon>
        <taxon>Streptomyces</taxon>
    </lineage>
</organism>
<feature type="transmembrane region" description="Helical" evidence="7">
    <location>
        <begin position="165"/>
        <end position="183"/>
    </location>
</feature>
<dbReference type="InterPro" id="IPR050366">
    <property type="entry name" value="BP-dependent_transpt_permease"/>
</dbReference>
<dbReference type="Proteomes" id="UP001187346">
    <property type="component" value="Unassembled WGS sequence"/>
</dbReference>
<dbReference type="RefSeq" id="WP_317774659.1">
    <property type="nucleotide sequence ID" value="NZ_JAWMAJ010000170.1"/>
</dbReference>
<feature type="transmembrane region" description="Helical" evidence="7">
    <location>
        <begin position="140"/>
        <end position="159"/>
    </location>
</feature>
<evidence type="ECO:0000313" key="9">
    <source>
        <dbReference type="EMBL" id="MDV7221386.1"/>
    </source>
</evidence>
<feature type="transmembrane region" description="Helical" evidence="7">
    <location>
        <begin position="41"/>
        <end position="62"/>
    </location>
</feature>
<evidence type="ECO:0000256" key="3">
    <source>
        <dbReference type="ARBA" id="ARBA00022475"/>
    </source>
</evidence>
<evidence type="ECO:0000256" key="6">
    <source>
        <dbReference type="ARBA" id="ARBA00023136"/>
    </source>
</evidence>
<evidence type="ECO:0000256" key="1">
    <source>
        <dbReference type="ARBA" id="ARBA00004651"/>
    </source>
</evidence>
<keyword evidence="2 7" id="KW-0813">Transport</keyword>
<comment type="subcellular location">
    <subcellularLocation>
        <location evidence="1 7">Cell membrane</location>
        <topology evidence="1 7">Multi-pass membrane protein</topology>
    </subcellularLocation>
</comment>
<protein>
    <submittedName>
        <fullName evidence="9">ABC transporter permease</fullName>
    </submittedName>
</protein>
<keyword evidence="4 7" id="KW-0812">Transmembrane</keyword>
<feature type="domain" description="ABC transmembrane type-1" evidence="8">
    <location>
        <begin position="101"/>
        <end position="290"/>
    </location>
</feature>
<comment type="caution">
    <text evidence="9">The sequence shown here is derived from an EMBL/GenBank/DDBJ whole genome shotgun (WGS) entry which is preliminary data.</text>
</comment>
<evidence type="ECO:0000256" key="2">
    <source>
        <dbReference type="ARBA" id="ARBA00022448"/>
    </source>
</evidence>
<gene>
    <name evidence="9" type="ORF">R5A26_36150</name>
</gene>
<dbReference type="SUPFAM" id="SSF161098">
    <property type="entry name" value="MetI-like"/>
    <property type="match status" value="1"/>
</dbReference>
<name>A0ABU4FL97_9ACTN</name>
<reference evidence="9 10" key="1">
    <citation type="submission" date="2023-10" db="EMBL/GenBank/DDBJ databases">
        <title>Characterization of rhizosphere-enriched actinobacteria from wheat plants lab-grown on chernevaya soil.</title>
        <authorList>
            <person name="Tikhonova E.N."/>
            <person name="Konopkin A."/>
            <person name="Kravchenko I.K."/>
        </authorList>
    </citation>
    <scope>NUCLEOTIDE SEQUENCE [LARGE SCALE GENOMIC DNA]</scope>
    <source>
        <strain evidence="9 10">RR29</strain>
    </source>
</reference>
<dbReference type="Gene3D" id="1.10.3720.10">
    <property type="entry name" value="MetI-like"/>
    <property type="match status" value="1"/>
</dbReference>
<dbReference type="InterPro" id="IPR000515">
    <property type="entry name" value="MetI-like"/>
</dbReference>
<sequence length="303" mass="31625">MSDTTTAPPPVATVRHSPSALAGRRVRAVWRRRRLARSWPAVLSWLVLIALVLVALVGPLFVQADPLRQTSSALLPMGSSGHLFGTDDLGRDELARLVHGARPLLLVAFAATALAAVVGTGIGLVAGYAGGVVEQVLMRIVDLALAFPSILLVILLVAAAGPGTVSLVFGIGVSLAPGLARLARALTAREAARDYVVASKLGGTRIPRILARELLPNIAGPMLAQVVMTLSIAAGFAAGLSYLGLGIQPPQPDWGYMVQAGQEFLYTAPRLVVLPATFTLLFVVACNFVGDDLRDALDVRGPA</sequence>
<evidence type="ECO:0000259" key="8">
    <source>
        <dbReference type="PROSITE" id="PS50928"/>
    </source>
</evidence>
<keyword evidence="5 7" id="KW-1133">Transmembrane helix</keyword>
<dbReference type="Pfam" id="PF00528">
    <property type="entry name" value="BPD_transp_1"/>
    <property type="match status" value="1"/>
</dbReference>
<keyword evidence="10" id="KW-1185">Reference proteome</keyword>
<feature type="transmembrane region" description="Helical" evidence="7">
    <location>
        <begin position="222"/>
        <end position="244"/>
    </location>
</feature>